<sequence length="78" mass="8325">MEAAQEQDRAIVRIIRTGFRFGPILFGLLFIPPVTAQIIAALNIAPPFGLTPLAAGFVVGGVWGGFAQISGSWVTWRA</sequence>
<keyword evidence="1" id="KW-0472">Membrane</keyword>
<protein>
    <submittedName>
        <fullName evidence="2">Uncharacterized protein</fullName>
    </submittedName>
</protein>
<evidence type="ECO:0000313" key="3">
    <source>
        <dbReference type="Proteomes" id="UP000564378"/>
    </source>
</evidence>
<keyword evidence="1" id="KW-1133">Transmembrane helix</keyword>
<gene>
    <name evidence="2" type="ORF">H6P80_07690</name>
</gene>
<evidence type="ECO:0000313" key="2">
    <source>
        <dbReference type="EMBL" id="MBC2777501.1"/>
    </source>
</evidence>
<dbReference type="AlphaFoldDB" id="A0A842HYT1"/>
<accession>A0A842HYT1</accession>
<keyword evidence="3" id="KW-1185">Reference proteome</keyword>
<reference evidence="2 3" key="1">
    <citation type="submission" date="2020-08" db="EMBL/GenBank/DDBJ databases">
        <title>Draft genome sequence of Parasphingopyxis sp. GrpM-11.</title>
        <authorList>
            <person name="Oh J."/>
            <person name="Roh D.-H."/>
        </authorList>
    </citation>
    <scope>NUCLEOTIDE SEQUENCE [LARGE SCALE GENOMIC DNA]</scope>
    <source>
        <strain evidence="2 3">GrpM-11</strain>
    </source>
</reference>
<organism evidence="2 3">
    <name type="scientific">Parasphingopyxis marina</name>
    <dbReference type="NCBI Taxonomy" id="2761622"/>
    <lineage>
        <taxon>Bacteria</taxon>
        <taxon>Pseudomonadati</taxon>
        <taxon>Pseudomonadota</taxon>
        <taxon>Alphaproteobacteria</taxon>
        <taxon>Sphingomonadales</taxon>
        <taxon>Sphingomonadaceae</taxon>
        <taxon>Parasphingopyxis</taxon>
    </lineage>
</organism>
<dbReference type="EMBL" id="JACJVJ010000001">
    <property type="protein sequence ID" value="MBC2777501.1"/>
    <property type="molecule type" value="Genomic_DNA"/>
</dbReference>
<comment type="caution">
    <text evidence="2">The sequence shown here is derived from an EMBL/GenBank/DDBJ whole genome shotgun (WGS) entry which is preliminary data.</text>
</comment>
<dbReference type="RefSeq" id="WP_185800705.1">
    <property type="nucleotide sequence ID" value="NZ_JACJVJ010000001.1"/>
</dbReference>
<keyword evidence="1" id="KW-0812">Transmembrane</keyword>
<name>A0A842HYT1_9SPHN</name>
<evidence type="ECO:0000256" key="1">
    <source>
        <dbReference type="SAM" id="Phobius"/>
    </source>
</evidence>
<feature type="transmembrane region" description="Helical" evidence="1">
    <location>
        <begin position="54"/>
        <end position="76"/>
    </location>
</feature>
<dbReference type="Proteomes" id="UP000564378">
    <property type="component" value="Unassembled WGS sequence"/>
</dbReference>
<proteinExistence type="predicted"/>
<feature type="transmembrane region" description="Helical" evidence="1">
    <location>
        <begin position="21"/>
        <end position="42"/>
    </location>
</feature>